<dbReference type="PANTHER" id="PTHR34978">
    <property type="entry name" value="POSSIBLE SENSOR-TRANSDUCER PROTEIN BLAR"/>
    <property type="match status" value="1"/>
</dbReference>
<dbReference type="Proteomes" id="UP001138997">
    <property type="component" value="Unassembled WGS sequence"/>
</dbReference>
<keyword evidence="7" id="KW-0472">Membrane</keyword>
<keyword evidence="4 6" id="KW-0862">Zinc</keyword>
<dbReference type="Pfam" id="PF01435">
    <property type="entry name" value="Peptidase_M48"/>
    <property type="match status" value="1"/>
</dbReference>
<feature type="transmembrane region" description="Helical" evidence="7">
    <location>
        <begin position="38"/>
        <end position="59"/>
    </location>
</feature>
<dbReference type="GO" id="GO:0006508">
    <property type="term" value="P:proteolysis"/>
    <property type="evidence" value="ECO:0007669"/>
    <property type="project" value="UniProtKB-KW"/>
</dbReference>
<organism evidence="9 10">
    <name type="scientific">Kineosporia babensis</name>
    <dbReference type="NCBI Taxonomy" id="499548"/>
    <lineage>
        <taxon>Bacteria</taxon>
        <taxon>Bacillati</taxon>
        <taxon>Actinomycetota</taxon>
        <taxon>Actinomycetes</taxon>
        <taxon>Kineosporiales</taxon>
        <taxon>Kineosporiaceae</taxon>
        <taxon>Kineosporia</taxon>
    </lineage>
</organism>
<dbReference type="GO" id="GO:0046872">
    <property type="term" value="F:metal ion binding"/>
    <property type="evidence" value="ECO:0007669"/>
    <property type="project" value="UniProtKB-KW"/>
</dbReference>
<evidence type="ECO:0000256" key="2">
    <source>
        <dbReference type="ARBA" id="ARBA00022723"/>
    </source>
</evidence>
<keyword evidence="5 6" id="KW-0482">Metalloprotease</keyword>
<dbReference type="Gene3D" id="3.30.2010.10">
    <property type="entry name" value="Metalloproteases ('zincins'), catalytic domain"/>
    <property type="match status" value="1"/>
</dbReference>
<proteinExistence type="inferred from homology"/>
<comment type="cofactor">
    <cofactor evidence="6">
        <name>Zn(2+)</name>
        <dbReference type="ChEBI" id="CHEBI:29105"/>
    </cofactor>
    <text evidence="6">Binds 1 zinc ion per subunit.</text>
</comment>
<keyword evidence="2" id="KW-0479">Metal-binding</keyword>
<reference evidence="9" key="1">
    <citation type="submission" date="2021-11" db="EMBL/GenBank/DDBJ databases">
        <title>Streptomyces corallinus and Kineosporia corallina sp. nov., two new coral-derived marine actinobacteria.</title>
        <authorList>
            <person name="Buangrab K."/>
            <person name="Sutthacheep M."/>
            <person name="Yeemin T."/>
            <person name="Harunari E."/>
            <person name="Igarashi Y."/>
            <person name="Sripreechasak P."/>
            <person name="Kanchanasin P."/>
            <person name="Tanasupawat S."/>
            <person name="Phongsopitanun W."/>
        </authorList>
    </citation>
    <scope>NUCLEOTIDE SEQUENCE</scope>
    <source>
        <strain evidence="9">JCM 31032</strain>
    </source>
</reference>
<dbReference type="InterPro" id="IPR052173">
    <property type="entry name" value="Beta-lactam_resp_regulator"/>
</dbReference>
<comment type="caution">
    <text evidence="9">The sequence shown here is derived from an EMBL/GenBank/DDBJ whole genome shotgun (WGS) entry which is preliminary data.</text>
</comment>
<dbReference type="InterPro" id="IPR001915">
    <property type="entry name" value="Peptidase_M48"/>
</dbReference>
<comment type="similarity">
    <text evidence="6">Belongs to the peptidase M48 family.</text>
</comment>
<keyword evidence="7" id="KW-1133">Transmembrane helix</keyword>
<evidence type="ECO:0000313" key="10">
    <source>
        <dbReference type="Proteomes" id="UP001138997"/>
    </source>
</evidence>
<evidence type="ECO:0000256" key="7">
    <source>
        <dbReference type="SAM" id="Phobius"/>
    </source>
</evidence>
<dbReference type="AlphaFoldDB" id="A0A9X1SW55"/>
<gene>
    <name evidence="9" type="ORF">LR394_26080</name>
</gene>
<evidence type="ECO:0000256" key="6">
    <source>
        <dbReference type="RuleBase" id="RU003983"/>
    </source>
</evidence>
<keyword evidence="3 6" id="KW-0378">Hydrolase</keyword>
<dbReference type="EC" id="3.4.24.-" evidence="9"/>
<protein>
    <submittedName>
        <fullName evidence="9">M48 family metalloprotease</fullName>
        <ecNumber evidence="9">3.4.24.-</ecNumber>
    </submittedName>
</protein>
<feature type="transmembrane region" description="Helical" evidence="7">
    <location>
        <begin position="6"/>
        <end position="26"/>
    </location>
</feature>
<keyword evidence="1 6" id="KW-0645">Protease</keyword>
<feature type="domain" description="Peptidase M48" evidence="8">
    <location>
        <begin position="96"/>
        <end position="167"/>
    </location>
</feature>
<evidence type="ECO:0000259" key="8">
    <source>
        <dbReference type="Pfam" id="PF01435"/>
    </source>
</evidence>
<dbReference type="PANTHER" id="PTHR34978:SF3">
    <property type="entry name" value="SLR0241 PROTEIN"/>
    <property type="match status" value="1"/>
</dbReference>
<evidence type="ECO:0000256" key="1">
    <source>
        <dbReference type="ARBA" id="ARBA00022670"/>
    </source>
</evidence>
<accession>A0A9X1SW55</accession>
<dbReference type="RefSeq" id="WP_231446841.1">
    <property type="nucleotide sequence ID" value="NZ_JAJOMB010000016.1"/>
</dbReference>
<feature type="transmembrane region" description="Helical" evidence="7">
    <location>
        <begin position="65"/>
        <end position="86"/>
    </location>
</feature>
<evidence type="ECO:0000256" key="3">
    <source>
        <dbReference type="ARBA" id="ARBA00022801"/>
    </source>
</evidence>
<evidence type="ECO:0000256" key="4">
    <source>
        <dbReference type="ARBA" id="ARBA00022833"/>
    </source>
</evidence>
<name>A0A9X1SW55_9ACTN</name>
<keyword evidence="10" id="KW-1185">Reference proteome</keyword>
<dbReference type="GO" id="GO:0004222">
    <property type="term" value="F:metalloendopeptidase activity"/>
    <property type="evidence" value="ECO:0007669"/>
    <property type="project" value="InterPro"/>
</dbReference>
<evidence type="ECO:0000313" key="9">
    <source>
        <dbReference type="EMBL" id="MCD5314379.1"/>
    </source>
</evidence>
<sequence>MSPELAGRILMPLAVIALLWPVPVLLSRARWTSRAPRAAAVTWVVYALVTAYVLLLTLALSADSWLIAGLLLLWMLGRLLQTVYTLRGSQRRHQDALAMVAIYDPELRVHIIDDDRALAYCLPNGSQPMVVVTRGCLELADDTELRAILAHERSHAQNRHDLLVAGFLAWQRIFPFVPSCRVAAAAVGAATEAWADDEAAAHVSHDVTLRAIMRLGSGVPGGLDGVGWEPDAATLARVRRLLSQMPESRRFALQNP</sequence>
<keyword evidence="7" id="KW-0812">Transmembrane</keyword>
<dbReference type="EMBL" id="JAJOMB010000016">
    <property type="protein sequence ID" value="MCD5314379.1"/>
    <property type="molecule type" value="Genomic_DNA"/>
</dbReference>
<evidence type="ECO:0000256" key="5">
    <source>
        <dbReference type="ARBA" id="ARBA00023049"/>
    </source>
</evidence>